<keyword evidence="3" id="KW-1185">Reference proteome</keyword>
<evidence type="ECO:0000313" key="2">
    <source>
        <dbReference type="EMBL" id="KAK7399067.1"/>
    </source>
</evidence>
<name>A0AAN9XMS7_PSOTE</name>
<dbReference type="EMBL" id="JAYMYS010000003">
    <property type="protein sequence ID" value="KAK7399067.1"/>
    <property type="molecule type" value="Genomic_DNA"/>
</dbReference>
<feature type="signal peptide" evidence="1">
    <location>
        <begin position="1"/>
        <end position="16"/>
    </location>
</feature>
<evidence type="ECO:0000256" key="1">
    <source>
        <dbReference type="SAM" id="SignalP"/>
    </source>
</evidence>
<protein>
    <submittedName>
        <fullName evidence="2">Uncharacterized protein</fullName>
    </submittedName>
</protein>
<feature type="chain" id="PRO_5042906622" evidence="1">
    <location>
        <begin position="17"/>
        <end position="74"/>
    </location>
</feature>
<dbReference type="Proteomes" id="UP001386955">
    <property type="component" value="Unassembled WGS sequence"/>
</dbReference>
<organism evidence="2 3">
    <name type="scientific">Psophocarpus tetragonolobus</name>
    <name type="common">Winged bean</name>
    <name type="synonym">Dolichos tetragonolobus</name>
    <dbReference type="NCBI Taxonomy" id="3891"/>
    <lineage>
        <taxon>Eukaryota</taxon>
        <taxon>Viridiplantae</taxon>
        <taxon>Streptophyta</taxon>
        <taxon>Embryophyta</taxon>
        <taxon>Tracheophyta</taxon>
        <taxon>Spermatophyta</taxon>
        <taxon>Magnoliopsida</taxon>
        <taxon>eudicotyledons</taxon>
        <taxon>Gunneridae</taxon>
        <taxon>Pentapetalae</taxon>
        <taxon>rosids</taxon>
        <taxon>fabids</taxon>
        <taxon>Fabales</taxon>
        <taxon>Fabaceae</taxon>
        <taxon>Papilionoideae</taxon>
        <taxon>50 kb inversion clade</taxon>
        <taxon>NPAAA clade</taxon>
        <taxon>indigoferoid/millettioid clade</taxon>
        <taxon>Phaseoleae</taxon>
        <taxon>Psophocarpus</taxon>
    </lineage>
</organism>
<reference evidence="2 3" key="1">
    <citation type="submission" date="2024-01" db="EMBL/GenBank/DDBJ databases">
        <title>The genomes of 5 underutilized Papilionoideae crops provide insights into root nodulation and disease resistanc.</title>
        <authorList>
            <person name="Jiang F."/>
        </authorList>
    </citation>
    <scope>NUCLEOTIDE SEQUENCE [LARGE SCALE GENOMIC DNA]</scope>
    <source>
        <strain evidence="2">DUOXIRENSHENG_FW03</strain>
        <tissue evidence="2">Leaves</tissue>
    </source>
</reference>
<proteinExistence type="predicted"/>
<comment type="caution">
    <text evidence="2">The sequence shown here is derived from an EMBL/GenBank/DDBJ whole genome shotgun (WGS) entry which is preliminary data.</text>
</comment>
<keyword evidence="1" id="KW-0732">Signal</keyword>
<gene>
    <name evidence="2" type="ORF">VNO78_10242</name>
</gene>
<accession>A0AAN9XMS7</accession>
<evidence type="ECO:0000313" key="3">
    <source>
        <dbReference type="Proteomes" id="UP001386955"/>
    </source>
</evidence>
<sequence>MQSFIVFNCNSLLARAILQLLIGDCPHTIIFFIPSQYQLYDSLIFKDCWLREWRRTHLLGMRAIFRLQLRAMNK</sequence>
<dbReference type="AlphaFoldDB" id="A0AAN9XMS7"/>